<dbReference type="PANTHER" id="PTHR46628">
    <property type="entry name" value="PIRNA BIOGENESIS PROTEIN EXD1"/>
    <property type="match status" value="1"/>
</dbReference>
<sequence>MVVASSKVYVFDVQKMKKDLFGHGLKEIFESDGIEKVADVIIYINKKLESGDFQFPPYVRDVQSCLRAFLNLTGDQLKYTRSRQKNEDQACTWGQRPLSLRQIDALVKDVVYLGELAHVCLEQMLQKFRAGVEFFLGLDRDCSEEELRCLPPDHVLPMGFRDALKLSAMRAAPNNTCRSYDESCYREHGHLARRDNDKRNHHHYRDSLRHGRGFSSMNNDRVHSRQPRDSYRQEDCNQKQNDHYNVKKGKRTEDSLLYMAMQPQTNETFTELSDPAMDSAQKSNVGESEKLNASSEPTESTQEEPASLALQDHCPVANGNKEDSKADREATDEPHPDTSFCSFERNGVDAFRKMLPQHFNGNGPPCNIPSGNHDSGHQVEALTAKHTSDNTVLALPETLVEHCYGSGHRFDTMQHKSLVQVSSQSSSPPHVERQEGVLTESKPVPGWNHNCSPNTEPAVDKKRAPKSPSSWANRPVNENKKGISFRPVDMKVAKYPG</sequence>
<feature type="compositionally biased region" description="Basic and acidic residues" evidence="1">
    <location>
        <begin position="320"/>
        <end position="336"/>
    </location>
</feature>
<comment type="caution">
    <text evidence="2">The sequence shown here is derived from an EMBL/GenBank/DDBJ whole genome shotgun (WGS) entry which is preliminary data.</text>
</comment>
<feature type="region of interest" description="Disordered" evidence="1">
    <location>
        <begin position="418"/>
        <end position="485"/>
    </location>
</feature>
<dbReference type="AlphaFoldDB" id="A0A9J6D8Y2"/>
<gene>
    <name evidence="2" type="ORF">HPB51_006047</name>
</gene>
<reference evidence="2" key="2">
    <citation type="submission" date="2021-09" db="EMBL/GenBank/DDBJ databases">
        <authorList>
            <person name="Jia N."/>
            <person name="Wang J."/>
            <person name="Shi W."/>
            <person name="Du L."/>
            <person name="Sun Y."/>
            <person name="Zhan W."/>
            <person name="Jiang J."/>
            <person name="Wang Q."/>
            <person name="Zhang B."/>
            <person name="Ji P."/>
            <person name="Sakyi L.B."/>
            <person name="Cui X."/>
            <person name="Yuan T."/>
            <person name="Jiang B."/>
            <person name="Yang W."/>
            <person name="Lam T.T.-Y."/>
            <person name="Chang Q."/>
            <person name="Ding S."/>
            <person name="Wang X."/>
            <person name="Zhu J."/>
            <person name="Ruan X."/>
            <person name="Zhao L."/>
            <person name="Wei J."/>
            <person name="Que T."/>
            <person name="Du C."/>
            <person name="Cheng J."/>
            <person name="Dai P."/>
            <person name="Han X."/>
            <person name="Huang E."/>
            <person name="Gao Y."/>
            <person name="Liu J."/>
            <person name="Shao H."/>
            <person name="Ye R."/>
            <person name="Li L."/>
            <person name="Wei W."/>
            <person name="Wang X."/>
            <person name="Wang C."/>
            <person name="Huo Q."/>
            <person name="Li W."/>
            <person name="Guo W."/>
            <person name="Chen H."/>
            <person name="Chen S."/>
            <person name="Zhou L."/>
            <person name="Zhou L."/>
            <person name="Ni X."/>
            <person name="Tian J."/>
            <person name="Zhou Y."/>
            <person name="Sheng Y."/>
            <person name="Liu T."/>
            <person name="Pan Y."/>
            <person name="Xia L."/>
            <person name="Li J."/>
            <person name="Zhao F."/>
            <person name="Cao W."/>
        </authorList>
    </citation>
    <scope>NUCLEOTIDE SEQUENCE</scope>
    <source>
        <strain evidence="2">Rmic-2018</strain>
        <tissue evidence="2">Larvae</tissue>
    </source>
</reference>
<evidence type="ECO:0000313" key="3">
    <source>
        <dbReference type="Proteomes" id="UP000821866"/>
    </source>
</evidence>
<feature type="compositionally biased region" description="Basic and acidic residues" evidence="1">
    <location>
        <begin position="220"/>
        <end position="245"/>
    </location>
</feature>
<dbReference type="VEuPathDB" id="VectorBase:LOC119176058"/>
<feature type="compositionally biased region" description="Low complexity" evidence="1">
    <location>
        <begin position="293"/>
        <end position="307"/>
    </location>
</feature>
<proteinExistence type="predicted"/>
<accession>A0A9J6D8Y2</accession>
<dbReference type="Gene3D" id="3.30.420.10">
    <property type="entry name" value="Ribonuclease H-like superfamily/Ribonuclease H"/>
    <property type="match status" value="1"/>
</dbReference>
<dbReference type="GO" id="GO:0003676">
    <property type="term" value="F:nucleic acid binding"/>
    <property type="evidence" value="ECO:0007669"/>
    <property type="project" value="InterPro"/>
</dbReference>
<dbReference type="SUPFAM" id="SSF53098">
    <property type="entry name" value="Ribonuclease H-like"/>
    <property type="match status" value="1"/>
</dbReference>
<feature type="compositionally biased region" description="Low complexity" evidence="1">
    <location>
        <begin position="418"/>
        <end position="427"/>
    </location>
</feature>
<dbReference type="InterPro" id="IPR036397">
    <property type="entry name" value="RNaseH_sf"/>
</dbReference>
<keyword evidence="3" id="KW-1185">Reference proteome</keyword>
<dbReference type="GO" id="GO:1990923">
    <property type="term" value="C:PET complex"/>
    <property type="evidence" value="ECO:0007669"/>
    <property type="project" value="TreeGrafter"/>
</dbReference>
<reference evidence="2" key="1">
    <citation type="journal article" date="2020" name="Cell">
        <title>Large-Scale Comparative Analyses of Tick Genomes Elucidate Their Genetic Diversity and Vector Capacities.</title>
        <authorList>
            <consortium name="Tick Genome and Microbiome Consortium (TIGMIC)"/>
            <person name="Jia N."/>
            <person name="Wang J."/>
            <person name="Shi W."/>
            <person name="Du L."/>
            <person name="Sun Y."/>
            <person name="Zhan W."/>
            <person name="Jiang J.F."/>
            <person name="Wang Q."/>
            <person name="Zhang B."/>
            <person name="Ji P."/>
            <person name="Bell-Sakyi L."/>
            <person name="Cui X.M."/>
            <person name="Yuan T.T."/>
            <person name="Jiang B.G."/>
            <person name="Yang W.F."/>
            <person name="Lam T.T."/>
            <person name="Chang Q.C."/>
            <person name="Ding S.J."/>
            <person name="Wang X.J."/>
            <person name="Zhu J.G."/>
            <person name="Ruan X.D."/>
            <person name="Zhao L."/>
            <person name="Wei J.T."/>
            <person name="Ye R.Z."/>
            <person name="Que T.C."/>
            <person name="Du C.H."/>
            <person name="Zhou Y.H."/>
            <person name="Cheng J.X."/>
            <person name="Dai P.F."/>
            <person name="Guo W.B."/>
            <person name="Han X.H."/>
            <person name="Huang E.J."/>
            <person name="Li L.F."/>
            <person name="Wei W."/>
            <person name="Gao Y.C."/>
            <person name="Liu J.Z."/>
            <person name="Shao H.Z."/>
            <person name="Wang X."/>
            <person name="Wang C.C."/>
            <person name="Yang T.C."/>
            <person name="Huo Q.B."/>
            <person name="Li W."/>
            <person name="Chen H.Y."/>
            <person name="Chen S.E."/>
            <person name="Zhou L.G."/>
            <person name="Ni X.B."/>
            <person name="Tian J.H."/>
            <person name="Sheng Y."/>
            <person name="Liu T."/>
            <person name="Pan Y.S."/>
            <person name="Xia L.Y."/>
            <person name="Li J."/>
            <person name="Zhao F."/>
            <person name="Cao W.C."/>
        </authorList>
    </citation>
    <scope>NUCLEOTIDE SEQUENCE</scope>
    <source>
        <strain evidence="2">Rmic-2018</strain>
    </source>
</reference>
<evidence type="ECO:0000256" key="1">
    <source>
        <dbReference type="SAM" id="MobiDB-lite"/>
    </source>
</evidence>
<feature type="region of interest" description="Disordered" evidence="1">
    <location>
        <begin position="195"/>
        <end position="250"/>
    </location>
</feature>
<dbReference type="InterPro" id="IPR052144">
    <property type="entry name" value="piRNA_biogenesis_EXD1"/>
</dbReference>
<name>A0A9J6D8Y2_RHIMP</name>
<feature type="region of interest" description="Disordered" evidence="1">
    <location>
        <begin position="277"/>
        <end position="341"/>
    </location>
</feature>
<dbReference type="InterPro" id="IPR012337">
    <property type="entry name" value="RNaseH-like_sf"/>
</dbReference>
<dbReference type="EMBL" id="JABSTU010000010">
    <property type="protein sequence ID" value="KAH8018425.1"/>
    <property type="molecule type" value="Genomic_DNA"/>
</dbReference>
<dbReference type="PANTHER" id="PTHR46628:SF1">
    <property type="entry name" value="PIRNA BIOGENESIS PROTEIN EXD1"/>
    <property type="match status" value="1"/>
</dbReference>
<dbReference type="Proteomes" id="UP000821866">
    <property type="component" value="Chromosome 8"/>
</dbReference>
<evidence type="ECO:0000313" key="2">
    <source>
        <dbReference type="EMBL" id="KAH8018425.1"/>
    </source>
</evidence>
<dbReference type="GO" id="GO:0034587">
    <property type="term" value="P:piRNA processing"/>
    <property type="evidence" value="ECO:0007669"/>
    <property type="project" value="TreeGrafter"/>
</dbReference>
<organism evidence="2 3">
    <name type="scientific">Rhipicephalus microplus</name>
    <name type="common">Cattle tick</name>
    <name type="synonym">Boophilus microplus</name>
    <dbReference type="NCBI Taxonomy" id="6941"/>
    <lineage>
        <taxon>Eukaryota</taxon>
        <taxon>Metazoa</taxon>
        <taxon>Ecdysozoa</taxon>
        <taxon>Arthropoda</taxon>
        <taxon>Chelicerata</taxon>
        <taxon>Arachnida</taxon>
        <taxon>Acari</taxon>
        <taxon>Parasitiformes</taxon>
        <taxon>Ixodida</taxon>
        <taxon>Ixodoidea</taxon>
        <taxon>Ixodidae</taxon>
        <taxon>Rhipicephalinae</taxon>
        <taxon>Rhipicephalus</taxon>
        <taxon>Boophilus</taxon>
    </lineage>
</organism>
<protein>
    <submittedName>
        <fullName evidence="2">Uncharacterized protein</fullName>
    </submittedName>
</protein>